<dbReference type="Pfam" id="PF19843">
    <property type="entry name" value="DUF6318"/>
    <property type="match status" value="1"/>
</dbReference>
<protein>
    <recommendedName>
        <fullName evidence="1">DUF6318 domain-containing protein</fullName>
    </recommendedName>
</protein>
<comment type="caution">
    <text evidence="2">The sequence shown here is derived from an EMBL/GenBank/DDBJ whole genome shotgun (WGS) entry which is preliminary data.</text>
</comment>
<keyword evidence="3" id="KW-1185">Reference proteome</keyword>
<sequence>MIAKIPAAARPQTQAGAEAFSRFYMEQVNRSFVQGDPAPLNGLASGSCSVCGELSSSAKELRDKGRHHQGLSIEVTSASANRYDKEVRSVLVSIEQHRVPIVDMDGVTVDHTSADKGAFLATLKFDGRWQIARLQVAK</sequence>
<feature type="domain" description="DUF6318" evidence="1">
    <location>
        <begin position="5"/>
        <end position="132"/>
    </location>
</feature>
<evidence type="ECO:0000313" key="2">
    <source>
        <dbReference type="EMBL" id="GGN02252.1"/>
    </source>
</evidence>
<dbReference type="RefSeq" id="WP_156035371.1">
    <property type="nucleotide sequence ID" value="NZ_BMNZ01000006.1"/>
</dbReference>
<gene>
    <name evidence="2" type="ORF">GCM10009721_31810</name>
</gene>
<dbReference type="EMBL" id="BMNZ01000006">
    <property type="protein sequence ID" value="GGN02252.1"/>
    <property type="molecule type" value="Genomic_DNA"/>
</dbReference>
<evidence type="ECO:0000259" key="1">
    <source>
        <dbReference type="Pfam" id="PF19843"/>
    </source>
</evidence>
<proteinExistence type="predicted"/>
<evidence type="ECO:0000313" key="3">
    <source>
        <dbReference type="Proteomes" id="UP000623461"/>
    </source>
</evidence>
<dbReference type="InterPro" id="IPR046281">
    <property type="entry name" value="DUF6318"/>
</dbReference>
<name>A0ABQ2IAL2_9MICO</name>
<accession>A0ABQ2IAL2</accession>
<dbReference type="Proteomes" id="UP000623461">
    <property type="component" value="Unassembled WGS sequence"/>
</dbReference>
<reference evidence="3" key="1">
    <citation type="journal article" date="2019" name="Int. J. Syst. Evol. Microbiol.">
        <title>The Global Catalogue of Microorganisms (GCM) 10K type strain sequencing project: providing services to taxonomists for standard genome sequencing and annotation.</title>
        <authorList>
            <consortium name="The Broad Institute Genomics Platform"/>
            <consortium name="The Broad Institute Genome Sequencing Center for Infectious Disease"/>
            <person name="Wu L."/>
            <person name="Ma J."/>
        </authorList>
    </citation>
    <scope>NUCLEOTIDE SEQUENCE [LARGE SCALE GENOMIC DNA]</scope>
    <source>
        <strain evidence="3">JCM 1365</strain>
    </source>
</reference>
<organism evidence="2 3">
    <name type="scientific">Terrabacter tumescens</name>
    <dbReference type="NCBI Taxonomy" id="60443"/>
    <lineage>
        <taxon>Bacteria</taxon>
        <taxon>Bacillati</taxon>
        <taxon>Actinomycetota</taxon>
        <taxon>Actinomycetes</taxon>
        <taxon>Micrococcales</taxon>
        <taxon>Intrasporangiaceae</taxon>
        <taxon>Terrabacter</taxon>
    </lineage>
</organism>